<dbReference type="Pfam" id="PF00067">
    <property type="entry name" value="p450"/>
    <property type="match status" value="1"/>
</dbReference>
<evidence type="ECO:0000256" key="4">
    <source>
        <dbReference type="ARBA" id="ARBA00010018"/>
    </source>
</evidence>
<dbReference type="InterPro" id="IPR017938">
    <property type="entry name" value="Riboflavin_synthase-like_b-brl"/>
</dbReference>
<evidence type="ECO:0000259" key="18">
    <source>
        <dbReference type="PROSITE" id="PS50902"/>
    </source>
</evidence>
<dbReference type="InterPro" id="IPR003097">
    <property type="entry name" value="CysJ-like_FAD-binding"/>
</dbReference>
<evidence type="ECO:0000256" key="6">
    <source>
        <dbReference type="ARBA" id="ARBA00022617"/>
    </source>
</evidence>
<comment type="cofactor">
    <cofactor evidence="2 16">
        <name>heme</name>
        <dbReference type="ChEBI" id="CHEBI:30413"/>
    </cofactor>
</comment>
<name>A0AAD9S7Q9_PHOAM</name>
<dbReference type="PRINTS" id="PR00385">
    <property type="entry name" value="P450"/>
</dbReference>
<feature type="transmembrane region" description="Helical" evidence="17">
    <location>
        <begin position="31"/>
        <end position="49"/>
    </location>
</feature>
<comment type="caution">
    <text evidence="20">The sequence shown here is derived from an EMBL/GenBank/DDBJ whole genome shotgun (WGS) entry which is preliminary data.</text>
</comment>
<gene>
    <name evidence="20" type="ORF">N8I77_010157</name>
</gene>
<reference evidence="20" key="1">
    <citation type="submission" date="2023-06" db="EMBL/GenBank/DDBJ databases">
        <authorList>
            <person name="Noh H."/>
        </authorList>
    </citation>
    <scope>NUCLEOTIDE SEQUENCE</scope>
    <source>
        <strain evidence="20">DUCC20226</strain>
    </source>
</reference>
<dbReference type="FunFam" id="1.10.630.10:FF:000040">
    <property type="entry name" value="Bifunctional cytochrome P450/NADPH--P450 reductase"/>
    <property type="match status" value="1"/>
</dbReference>
<keyword evidence="7" id="KW-0285">Flavoprotein</keyword>
<keyword evidence="11" id="KW-0521">NADP</keyword>
<dbReference type="InterPro" id="IPR029039">
    <property type="entry name" value="Flavoprotein-like_sf"/>
</dbReference>
<keyword evidence="5" id="KW-0813">Transport</keyword>
<dbReference type="PANTHER" id="PTHR19384">
    <property type="entry name" value="NITRIC OXIDE SYNTHASE-RELATED"/>
    <property type="match status" value="1"/>
</dbReference>
<evidence type="ECO:0000313" key="21">
    <source>
        <dbReference type="Proteomes" id="UP001265746"/>
    </source>
</evidence>
<dbReference type="GO" id="GO:0005829">
    <property type="term" value="C:cytosol"/>
    <property type="evidence" value="ECO:0007669"/>
    <property type="project" value="TreeGrafter"/>
</dbReference>
<accession>A0AAD9S7Q9</accession>
<dbReference type="InterPro" id="IPR001128">
    <property type="entry name" value="Cyt_P450"/>
</dbReference>
<keyword evidence="21" id="KW-1185">Reference proteome</keyword>
<evidence type="ECO:0000256" key="14">
    <source>
        <dbReference type="ARBA" id="ARBA00023004"/>
    </source>
</evidence>
<dbReference type="GO" id="GO:0016705">
    <property type="term" value="F:oxidoreductase activity, acting on paired donors, with incorporation or reduction of molecular oxygen"/>
    <property type="evidence" value="ECO:0007669"/>
    <property type="project" value="InterPro"/>
</dbReference>
<dbReference type="Gene3D" id="1.10.630.10">
    <property type="entry name" value="Cytochrome P450"/>
    <property type="match status" value="1"/>
</dbReference>
<keyword evidence="15" id="KW-0503">Monooxygenase</keyword>
<evidence type="ECO:0000256" key="8">
    <source>
        <dbReference type="ARBA" id="ARBA00022643"/>
    </source>
</evidence>
<dbReference type="Gene3D" id="2.40.30.10">
    <property type="entry name" value="Translation factors"/>
    <property type="match status" value="1"/>
</dbReference>
<keyword evidence="17" id="KW-0472">Membrane</keyword>
<dbReference type="GO" id="GO:0050660">
    <property type="term" value="F:flavin adenine dinucleotide binding"/>
    <property type="evidence" value="ECO:0007669"/>
    <property type="project" value="TreeGrafter"/>
</dbReference>
<dbReference type="InterPro" id="IPR008254">
    <property type="entry name" value="Flavodoxin/NO_synth"/>
</dbReference>
<dbReference type="Proteomes" id="UP001265746">
    <property type="component" value="Unassembled WGS sequence"/>
</dbReference>
<evidence type="ECO:0000256" key="3">
    <source>
        <dbReference type="ARBA" id="ARBA00001974"/>
    </source>
</evidence>
<dbReference type="Gene3D" id="3.40.50.80">
    <property type="entry name" value="Nucleotide-binding domain of ferredoxin-NADP reductase (FNR) module"/>
    <property type="match status" value="1"/>
</dbReference>
<keyword evidence="14 16" id="KW-0408">Iron</keyword>
<feature type="domain" description="FAD-binding FR-type" evidence="19">
    <location>
        <begin position="778"/>
        <end position="1002"/>
    </location>
</feature>
<keyword evidence="17" id="KW-1133">Transmembrane helix</keyword>
<comment type="similarity">
    <text evidence="4">In the N-terminal section; belongs to the cytochrome P450 family.</text>
</comment>
<dbReference type="GO" id="GO:0004497">
    <property type="term" value="F:monooxygenase activity"/>
    <property type="evidence" value="ECO:0007669"/>
    <property type="project" value="UniProtKB-KW"/>
</dbReference>
<dbReference type="EMBL" id="JAUJFL010000006">
    <property type="protein sequence ID" value="KAK2600636.1"/>
    <property type="molecule type" value="Genomic_DNA"/>
</dbReference>
<dbReference type="SUPFAM" id="SSF52218">
    <property type="entry name" value="Flavoproteins"/>
    <property type="match status" value="1"/>
</dbReference>
<feature type="domain" description="Flavodoxin-like" evidence="18">
    <location>
        <begin position="584"/>
        <end position="731"/>
    </location>
</feature>
<evidence type="ECO:0000256" key="9">
    <source>
        <dbReference type="ARBA" id="ARBA00022723"/>
    </source>
</evidence>
<dbReference type="SUPFAM" id="SSF48264">
    <property type="entry name" value="Cytochrome P450"/>
    <property type="match status" value="1"/>
</dbReference>
<dbReference type="Pfam" id="PF00667">
    <property type="entry name" value="FAD_binding_1"/>
    <property type="match status" value="1"/>
</dbReference>
<dbReference type="CDD" id="cd11068">
    <property type="entry name" value="CYP120A1"/>
    <property type="match status" value="1"/>
</dbReference>
<evidence type="ECO:0000256" key="12">
    <source>
        <dbReference type="ARBA" id="ARBA00022982"/>
    </source>
</evidence>
<keyword evidence="13" id="KW-0560">Oxidoreductase</keyword>
<dbReference type="InterPro" id="IPR002401">
    <property type="entry name" value="Cyt_P450_E_grp-I"/>
</dbReference>
<evidence type="ECO:0000313" key="20">
    <source>
        <dbReference type="EMBL" id="KAK2600636.1"/>
    </source>
</evidence>
<dbReference type="GO" id="GO:0003958">
    <property type="term" value="F:NADPH-hemoprotein reductase activity"/>
    <property type="evidence" value="ECO:0007669"/>
    <property type="project" value="TreeGrafter"/>
</dbReference>
<dbReference type="PRINTS" id="PR00463">
    <property type="entry name" value="EP450I"/>
</dbReference>
<organism evidence="20 21">
    <name type="scientific">Phomopsis amygdali</name>
    <name type="common">Fusicoccum amygdali</name>
    <dbReference type="NCBI Taxonomy" id="1214568"/>
    <lineage>
        <taxon>Eukaryota</taxon>
        <taxon>Fungi</taxon>
        <taxon>Dikarya</taxon>
        <taxon>Ascomycota</taxon>
        <taxon>Pezizomycotina</taxon>
        <taxon>Sordariomycetes</taxon>
        <taxon>Sordariomycetidae</taxon>
        <taxon>Diaporthales</taxon>
        <taxon>Diaporthaceae</taxon>
        <taxon>Diaporthe</taxon>
    </lineage>
</organism>
<keyword evidence="12" id="KW-0249">Electron transport</keyword>
<dbReference type="PROSITE" id="PS00086">
    <property type="entry name" value="CYTOCHROME_P450"/>
    <property type="match status" value="1"/>
</dbReference>
<evidence type="ECO:0000256" key="15">
    <source>
        <dbReference type="ARBA" id="ARBA00023033"/>
    </source>
</evidence>
<keyword evidence="17" id="KW-0812">Transmembrane</keyword>
<protein>
    <recommendedName>
        <fullName evidence="22">Cytochrome P450</fullName>
    </recommendedName>
</protein>
<comment type="cofactor">
    <cofactor evidence="1">
        <name>FMN</name>
        <dbReference type="ChEBI" id="CHEBI:58210"/>
    </cofactor>
</comment>
<dbReference type="SUPFAM" id="SSF52343">
    <property type="entry name" value="Ferredoxin reductase-like, C-terminal NADP-linked domain"/>
    <property type="match status" value="1"/>
</dbReference>
<dbReference type="Pfam" id="PF00258">
    <property type="entry name" value="Flavodoxin_1"/>
    <property type="match status" value="1"/>
</dbReference>
<dbReference type="PROSITE" id="PS51384">
    <property type="entry name" value="FAD_FR"/>
    <property type="match status" value="1"/>
</dbReference>
<dbReference type="PROSITE" id="PS50902">
    <property type="entry name" value="FLAVODOXIN_LIKE"/>
    <property type="match status" value="1"/>
</dbReference>
<evidence type="ECO:0000256" key="7">
    <source>
        <dbReference type="ARBA" id="ARBA00022630"/>
    </source>
</evidence>
<dbReference type="SUPFAM" id="SSF63380">
    <property type="entry name" value="Riboflavin synthase domain-like"/>
    <property type="match status" value="1"/>
</dbReference>
<dbReference type="GO" id="GO:0010181">
    <property type="term" value="F:FMN binding"/>
    <property type="evidence" value="ECO:0007669"/>
    <property type="project" value="InterPro"/>
</dbReference>
<keyword evidence="9 16" id="KW-0479">Metal-binding</keyword>
<dbReference type="GO" id="GO:0005506">
    <property type="term" value="F:iron ion binding"/>
    <property type="evidence" value="ECO:0007669"/>
    <property type="project" value="InterPro"/>
</dbReference>
<comment type="cofactor">
    <cofactor evidence="3">
        <name>FAD</name>
        <dbReference type="ChEBI" id="CHEBI:57692"/>
    </cofactor>
</comment>
<dbReference type="InterPro" id="IPR017927">
    <property type="entry name" value="FAD-bd_FR_type"/>
</dbReference>
<proteinExistence type="inferred from homology"/>
<evidence type="ECO:0000256" key="10">
    <source>
        <dbReference type="ARBA" id="ARBA00022827"/>
    </source>
</evidence>
<dbReference type="Gene3D" id="3.40.50.360">
    <property type="match status" value="1"/>
</dbReference>
<evidence type="ECO:0000256" key="17">
    <source>
        <dbReference type="SAM" id="Phobius"/>
    </source>
</evidence>
<evidence type="ECO:0008006" key="22">
    <source>
        <dbReference type="Google" id="ProtNLM"/>
    </source>
</evidence>
<evidence type="ECO:0000256" key="11">
    <source>
        <dbReference type="ARBA" id="ARBA00022857"/>
    </source>
</evidence>
<keyword evidence="10" id="KW-0274">FAD</keyword>
<keyword evidence="8" id="KW-0288">FMN</keyword>
<dbReference type="InterPro" id="IPR036396">
    <property type="entry name" value="Cyt_P450_sf"/>
</dbReference>
<dbReference type="InterPro" id="IPR039261">
    <property type="entry name" value="FNR_nucleotide-bd"/>
</dbReference>
<evidence type="ECO:0000256" key="5">
    <source>
        <dbReference type="ARBA" id="ARBA00022448"/>
    </source>
</evidence>
<evidence type="ECO:0000256" key="2">
    <source>
        <dbReference type="ARBA" id="ARBA00001971"/>
    </source>
</evidence>
<sequence length="1186" mass="131490">MYSHNSSQSTIHAGETLQNAVSHALASQWRLLSIISVLVFALYILRFWIQENGADEIIALEHSHLEPIPGPKPLPILGNALILDINDLVGSILKIAYHYRMCLCLSSASVPCSSNTLAGPIFSLTLLGKREVFVSSPELCRELCDERRFHKLVTKGLERLRPVTGDGLFTASDGNHAWGVAHRLLMPHFGTFQIRDMFDDMIDIAQQLCMKWARMEPWSTLDLQSDFTRLTLDTVALTCLDYRFNSFYRHDSLHPFVQNVDLVLAEAATRATLPDWVISLRYSKQREFERSTKYLFETCQGMIDARRAQGEGNCRKDVLSALVFGRDPKTGDQLSDENIIHNILTFLSAGHETTSATLTLVCYYLCEHPEALAKARAEVDAVLGTQSLTVQHTQKLPYLEAVLRETMRLAPTAPAFFVTAYKDETLGGGKYLIHKGESLCIALEVLQRDERFYGSDATEFRPERMLNEEFEKLDEYAFKPFGNGLRGCIGKTFVWQESLIILAMLIQNFDIRKTDPSYKLKLRSDLSVKPDGFSMQAKRREGLTATDISRRLSGAWQASALDANKSPQWGSINWQDEALTGQLVTILHGSNTGTCEALALQLAAAAAAQGFAPHVVDNMNSAPHRIAALAEGPIIMIVASYNGLPADNTVEMIHFLEEQISCGSQSKLKGVNFAVFGCGHRDWKETYQKVPLQVEDLMLKAGASRITQMGVTDAASSDLFSDLESWSGNFLFPALCKSYNVMPDNVNRLSIDGKSNMVAPSDVTAVTTGLPAHVMQRTGFVPAIVTERQQMSSSQLPSDVPSKHHIELRLAKGDKLIYAPGDHVLVLPRNDPALVARVLGRFELAWDTIVTINSARRLGLKGKTEMTASELFGVYVDLGQRLTPRASHINTLSSLAEDPAHSAILASLLADVKKPESHTLPLLDALDILPNFPLSLSVFLNMLSPMRPRTYSASSSPSFRPGHITLTLSVSIRGTASNYLAGTQPGHVLYIRVQPNPSLRPLINRLQEHTFGQSPVIMICVGSGLAIFRGLIQERTLAVKRGASSNLTSSSVPIWHLFYGCRGQDLDEMYSSDLLEAEALGFMTVNRSYSRHSKEDTKYPRYITESLKSRLSEIVNLWNVNAVVYVCAGKAVADSVFAILGPELLHADKENGNIELEDESLGSWRQKLGLKGDSRWRGRYVEEIFN</sequence>
<dbReference type="PANTHER" id="PTHR19384:SF127">
    <property type="entry name" value="BIFUNCTIONAL CYTOCHROME P450_NADPH--P450 REDUCTASE"/>
    <property type="match status" value="1"/>
</dbReference>
<keyword evidence="6 16" id="KW-0349">Heme</keyword>
<evidence type="ECO:0000256" key="1">
    <source>
        <dbReference type="ARBA" id="ARBA00001917"/>
    </source>
</evidence>
<evidence type="ECO:0000256" key="16">
    <source>
        <dbReference type="PIRSR" id="PIRSR602401-1"/>
    </source>
</evidence>
<feature type="binding site" description="axial binding residue" evidence="16">
    <location>
        <position position="488"/>
    </location>
    <ligand>
        <name>heme</name>
        <dbReference type="ChEBI" id="CHEBI:30413"/>
    </ligand>
    <ligandPart>
        <name>Fe</name>
        <dbReference type="ChEBI" id="CHEBI:18248"/>
    </ligandPart>
</feature>
<dbReference type="GO" id="GO:0020037">
    <property type="term" value="F:heme binding"/>
    <property type="evidence" value="ECO:0007669"/>
    <property type="project" value="InterPro"/>
</dbReference>
<dbReference type="InterPro" id="IPR017972">
    <property type="entry name" value="Cyt_P450_CS"/>
</dbReference>
<evidence type="ECO:0000256" key="13">
    <source>
        <dbReference type="ARBA" id="ARBA00023002"/>
    </source>
</evidence>
<dbReference type="InterPro" id="IPR023173">
    <property type="entry name" value="NADPH_Cyt_P450_Rdtase_alpha"/>
</dbReference>
<dbReference type="Gene3D" id="1.20.990.10">
    <property type="entry name" value="NADPH-cytochrome p450 Reductase, Chain A, domain 3"/>
    <property type="match status" value="1"/>
</dbReference>
<evidence type="ECO:0000259" key="19">
    <source>
        <dbReference type="PROSITE" id="PS51384"/>
    </source>
</evidence>
<dbReference type="AlphaFoldDB" id="A0AAD9S7Q9"/>